<feature type="transmembrane region" description="Helical" evidence="6">
    <location>
        <begin position="377"/>
        <end position="399"/>
    </location>
</feature>
<dbReference type="Gene3D" id="1.20.1250.20">
    <property type="entry name" value="MFS general substrate transporter like domains"/>
    <property type="match status" value="2"/>
</dbReference>
<keyword evidence="4 6" id="KW-1133">Transmembrane helix</keyword>
<dbReference type="PANTHER" id="PTHR23505:SF79">
    <property type="entry name" value="PROTEIN SPINSTER"/>
    <property type="match status" value="1"/>
</dbReference>
<accession>A0ABW0FLH8</accession>
<comment type="caution">
    <text evidence="8">The sequence shown here is derived from an EMBL/GenBank/DDBJ whole genome shotgun (WGS) entry which is preliminary data.</text>
</comment>
<feature type="domain" description="Major facilitator superfamily (MFS) profile" evidence="7">
    <location>
        <begin position="28"/>
        <end position="438"/>
    </location>
</feature>
<keyword evidence="3 6" id="KW-0812">Transmembrane</keyword>
<comment type="subcellular location">
    <subcellularLocation>
        <location evidence="1">Membrane</location>
        <topology evidence="1">Multi-pass membrane protein</topology>
    </subcellularLocation>
</comment>
<evidence type="ECO:0000256" key="1">
    <source>
        <dbReference type="ARBA" id="ARBA00004141"/>
    </source>
</evidence>
<evidence type="ECO:0000259" key="7">
    <source>
        <dbReference type="PROSITE" id="PS50850"/>
    </source>
</evidence>
<reference evidence="9" key="1">
    <citation type="journal article" date="2019" name="Int. J. Syst. Evol. Microbiol.">
        <title>The Global Catalogue of Microorganisms (GCM) 10K type strain sequencing project: providing services to taxonomists for standard genome sequencing and annotation.</title>
        <authorList>
            <consortium name="The Broad Institute Genomics Platform"/>
            <consortium name="The Broad Institute Genome Sequencing Center for Infectious Disease"/>
            <person name="Wu L."/>
            <person name="Ma J."/>
        </authorList>
    </citation>
    <scope>NUCLEOTIDE SEQUENCE [LARGE SCALE GENOMIC DNA]</scope>
    <source>
        <strain evidence="9">JCM 12125</strain>
    </source>
</reference>
<feature type="transmembrane region" description="Helical" evidence="6">
    <location>
        <begin position="196"/>
        <end position="217"/>
    </location>
</feature>
<dbReference type="InterPro" id="IPR044770">
    <property type="entry name" value="MFS_spinster-like"/>
</dbReference>
<evidence type="ECO:0000313" key="8">
    <source>
        <dbReference type="EMBL" id="MFC5342625.1"/>
    </source>
</evidence>
<dbReference type="Pfam" id="PF07690">
    <property type="entry name" value="MFS_1"/>
    <property type="match status" value="1"/>
</dbReference>
<feature type="transmembrane region" description="Helical" evidence="6">
    <location>
        <begin position="285"/>
        <end position="303"/>
    </location>
</feature>
<dbReference type="InterPro" id="IPR011701">
    <property type="entry name" value="MFS"/>
</dbReference>
<dbReference type="InterPro" id="IPR036259">
    <property type="entry name" value="MFS_trans_sf"/>
</dbReference>
<gene>
    <name evidence="8" type="ORF">ACFPIE_01790</name>
</gene>
<keyword evidence="5 6" id="KW-0472">Membrane</keyword>
<dbReference type="PANTHER" id="PTHR23505">
    <property type="entry name" value="SPINSTER"/>
    <property type="match status" value="1"/>
</dbReference>
<feature type="transmembrane region" description="Helical" evidence="6">
    <location>
        <begin position="95"/>
        <end position="114"/>
    </location>
</feature>
<dbReference type="PROSITE" id="PS50850">
    <property type="entry name" value="MFS"/>
    <property type="match status" value="1"/>
</dbReference>
<evidence type="ECO:0000256" key="6">
    <source>
        <dbReference type="SAM" id="Phobius"/>
    </source>
</evidence>
<feature type="transmembrane region" description="Helical" evidence="6">
    <location>
        <begin position="315"/>
        <end position="336"/>
    </location>
</feature>
<dbReference type="SUPFAM" id="SSF103473">
    <property type="entry name" value="MFS general substrate transporter"/>
    <property type="match status" value="1"/>
</dbReference>
<evidence type="ECO:0000256" key="4">
    <source>
        <dbReference type="ARBA" id="ARBA00022989"/>
    </source>
</evidence>
<dbReference type="Proteomes" id="UP001596152">
    <property type="component" value="Unassembled WGS sequence"/>
</dbReference>
<evidence type="ECO:0000256" key="5">
    <source>
        <dbReference type="ARBA" id="ARBA00023136"/>
    </source>
</evidence>
<evidence type="ECO:0000256" key="3">
    <source>
        <dbReference type="ARBA" id="ARBA00022692"/>
    </source>
</evidence>
<feature type="transmembrane region" description="Helical" evidence="6">
    <location>
        <begin position="411"/>
        <end position="430"/>
    </location>
</feature>
<name>A0ABW0FLH8_9CAUL</name>
<feature type="transmembrane region" description="Helical" evidence="6">
    <location>
        <begin position="64"/>
        <end position="83"/>
    </location>
</feature>
<evidence type="ECO:0000313" key="9">
    <source>
        <dbReference type="Proteomes" id="UP001596152"/>
    </source>
</evidence>
<keyword evidence="9" id="KW-1185">Reference proteome</keyword>
<evidence type="ECO:0000256" key="2">
    <source>
        <dbReference type="ARBA" id="ARBA00022448"/>
    </source>
</evidence>
<dbReference type="InterPro" id="IPR020846">
    <property type="entry name" value="MFS_dom"/>
</dbReference>
<proteinExistence type="predicted"/>
<dbReference type="EMBL" id="JBHSLF010000002">
    <property type="protein sequence ID" value="MFC5342625.1"/>
    <property type="molecule type" value="Genomic_DNA"/>
</dbReference>
<keyword evidence="2" id="KW-0813">Transport</keyword>
<sequence>MSTHDGLMGVSAPSAPRIWPHAGWAWFAVAALMVAYTSSFIDRQILTLLVQPIRADLTISDTQFSLLAGIAFSLFYTVMGVPLARLADRGSRRWIIFWGIVVWSVMTVACGLANSFWALFAARIGVGIGEAALSPAAYSMISDYFPPRQRARALAVYSMAPYIGAGLALMIGGAVIDAIAQAGALQLPFVGELAPWQQTFVLVGAPGLLIAALFIIVREPPRHGVTKSGVQAGVLKYMWSRKSTFYMLIFAFSIFGMAGISYLAWAPAVLIRQHEMTPADVGFSYGLVLLLAATPGVLVGGWMTDWFANRGRTDAPLRVAILALIASIPFAVAMPLMPSRDLAIAALAGFSFFAGVMNSLPATALQSVAPNQLRAQITAIYFLIGNLISLGLGPTIVAAISDQWLGGDQSIGLSLAIVSGATVAIAALLLTRALKSFRDSVEEAREWQEPAR</sequence>
<feature type="transmembrane region" description="Helical" evidence="6">
    <location>
        <begin position="153"/>
        <end position="176"/>
    </location>
</feature>
<dbReference type="RefSeq" id="WP_374038548.1">
    <property type="nucleotide sequence ID" value="NZ_CP169082.1"/>
</dbReference>
<feature type="transmembrane region" description="Helical" evidence="6">
    <location>
        <begin position="342"/>
        <end position="365"/>
    </location>
</feature>
<dbReference type="CDD" id="cd17328">
    <property type="entry name" value="MFS_spinster_like"/>
    <property type="match status" value="1"/>
</dbReference>
<organism evidence="8 9">
    <name type="scientific">Brevundimonas staleyi</name>
    <dbReference type="NCBI Taxonomy" id="74326"/>
    <lineage>
        <taxon>Bacteria</taxon>
        <taxon>Pseudomonadati</taxon>
        <taxon>Pseudomonadota</taxon>
        <taxon>Alphaproteobacteria</taxon>
        <taxon>Caulobacterales</taxon>
        <taxon>Caulobacteraceae</taxon>
        <taxon>Brevundimonas</taxon>
    </lineage>
</organism>
<feature type="transmembrane region" description="Helical" evidence="6">
    <location>
        <begin position="245"/>
        <end position="265"/>
    </location>
</feature>
<feature type="transmembrane region" description="Helical" evidence="6">
    <location>
        <begin position="21"/>
        <end position="41"/>
    </location>
</feature>
<protein>
    <submittedName>
        <fullName evidence="8">Spinster family MFS transporter</fullName>
    </submittedName>
</protein>